<keyword evidence="1" id="KW-0812">Transmembrane</keyword>
<proteinExistence type="predicted"/>
<evidence type="ECO:0000313" key="3">
    <source>
        <dbReference type="Proteomes" id="UP000192468"/>
    </source>
</evidence>
<accession>A0A1W1WZN7</accession>
<dbReference type="AlphaFoldDB" id="A0A1W1WZN7"/>
<keyword evidence="3" id="KW-1185">Reference proteome</keyword>
<protein>
    <submittedName>
        <fullName evidence="2">Uncharacterized protein</fullName>
    </submittedName>
</protein>
<organism evidence="2 3">
    <name type="scientific">Clostridium acidisoli DSM 12555</name>
    <dbReference type="NCBI Taxonomy" id="1121291"/>
    <lineage>
        <taxon>Bacteria</taxon>
        <taxon>Bacillati</taxon>
        <taxon>Bacillota</taxon>
        <taxon>Clostridia</taxon>
        <taxon>Eubacteriales</taxon>
        <taxon>Clostridiaceae</taxon>
        <taxon>Clostridium</taxon>
    </lineage>
</organism>
<name>A0A1W1WZN7_9CLOT</name>
<reference evidence="2 3" key="1">
    <citation type="submission" date="2017-04" db="EMBL/GenBank/DDBJ databases">
        <authorList>
            <person name="Afonso C.L."/>
            <person name="Miller P.J."/>
            <person name="Scott M.A."/>
            <person name="Spackman E."/>
            <person name="Goraichik I."/>
            <person name="Dimitrov K.M."/>
            <person name="Suarez D.L."/>
            <person name="Swayne D.E."/>
        </authorList>
    </citation>
    <scope>NUCLEOTIDE SEQUENCE [LARGE SCALE GENOMIC DNA]</scope>
    <source>
        <strain evidence="2 3">DSM 12555</strain>
    </source>
</reference>
<dbReference type="STRING" id="1121291.SAMN02745134_00254"/>
<gene>
    <name evidence="2" type="ORF">SAMN02745134_00254</name>
</gene>
<dbReference type="Proteomes" id="UP000192468">
    <property type="component" value="Unassembled WGS sequence"/>
</dbReference>
<sequence>MVMYMIGQILGQIVGAFIGVKLYSYFDEHKPIENTEALFSYENWLVSSNDICHIR</sequence>
<dbReference type="EMBL" id="FWXH01000002">
    <property type="protein sequence ID" value="SMC17192.1"/>
    <property type="molecule type" value="Genomic_DNA"/>
</dbReference>
<feature type="transmembrane region" description="Helical" evidence="1">
    <location>
        <begin position="6"/>
        <end position="26"/>
    </location>
</feature>
<evidence type="ECO:0000256" key="1">
    <source>
        <dbReference type="SAM" id="Phobius"/>
    </source>
</evidence>
<keyword evidence="1" id="KW-1133">Transmembrane helix</keyword>
<keyword evidence="1" id="KW-0472">Membrane</keyword>
<evidence type="ECO:0000313" key="2">
    <source>
        <dbReference type="EMBL" id="SMC17192.1"/>
    </source>
</evidence>